<feature type="domain" description="ABC transmembrane type-1" evidence="8">
    <location>
        <begin position="17"/>
        <end position="216"/>
    </location>
</feature>
<evidence type="ECO:0000256" key="3">
    <source>
        <dbReference type="ARBA" id="ARBA00022475"/>
    </source>
</evidence>
<feature type="transmembrane region" description="Helical" evidence="7">
    <location>
        <begin position="197"/>
        <end position="219"/>
    </location>
</feature>
<dbReference type="GO" id="GO:0022857">
    <property type="term" value="F:transmembrane transporter activity"/>
    <property type="evidence" value="ECO:0007669"/>
    <property type="project" value="InterPro"/>
</dbReference>
<dbReference type="PROSITE" id="PS50928">
    <property type="entry name" value="ABC_TM1"/>
    <property type="match status" value="1"/>
</dbReference>
<keyword evidence="2 7" id="KW-0813">Transport</keyword>
<evidence type="ECO:0000313" key="10">
    <source>
        <dbReference type="Proteomes" id="UP000564644"/>
    </source>
</evidence>
<keyword evidence="4 7" id="KW-0812">Transmembrane</keyword>
<dbReference type="InterPro" id="IPR010065">
    <property type="entry name" value="AA_ABC_transptr_permease_3TM"/>
</dbReference>
<dbReference type="InterPro" id="IPR035906">
    <property type="entry name" value="MetI-like_sf"/>
</dbReference>
<accession>A0A7X0SKH1</accession>
<feature type="transmembrane region" description="Helical" evidence="7">
    <location>
        <begin position="56"/>
        <end position="77"/>
    </location>
</feature>
<dbReference type="NCBIfam" id="TIGR01726">
    <property type="entry name" value="HEQRo_perm_3TM"/>
    <property type="match status" value="1"/>
</dbReference>
<dbReference type="PANTHER" id="PTHR30614:SF45">
    <property type="entry name" value="L-CYSTINE TRANSPORT SYSTEM PERMEASE PROTEIN TCYL"/>
    <property type="match status" value="1"/>
</dbReference>
<name>A0A7X0SKH1_9BACL</name>
<dbReference type="InterPro" id="IPR000515">
    <property type="entry name" value="MetI-like"/>
</dbReference>
<dbReference type="Proteomes" id="UP000564644">
    <property type="component" value="Unassembled WGS sequence"/>
</dbReference>
<comment type="subcellular location">
    <subcellularLocation>
        <location evidence="1 7">Cell membrane</location>
        <topology evidence="1 7">Multi-pass membrane protein</topology>
    </subcellularLocation>
</comment>
<evidence type="ECO:0000256" key="2">
    <source>
        <dbReference type="ARBA" id="ARBA00022448"/>
    </source>
</evidence>
<dbReference type="AlphaFoldDB" id="A0A7X0SKH1"/>
<keyword evidence="3" id="KW-1003">Cell membrane</keyword>
<dbReference type="GO" id="GO:0043190">
    <property type="term" value="C:ATP-binding cassette (ABC) transporter complex"/>
    <property type="evidence" value="ECO:0007669"/>
    <property type="project" value="InterPro"/>
</dbReference>
<dbReference type="GO" id="GO:0006865">
    <property type="term" value="P:amino acid transport"/>
    <property type="evidence" value="ECO:0007669"/>
    <property type="project" value="TreeGrafter"/>
</dbReference>
<reference evidence="9 10" key="1">
    <citation type="submission" date="2020-08" db="EMBL/GenBank/DDBJ databases">
        <title>Cohnella phylogeny.</title>
        <authorList>
            <person name="Dunlap C."/>
        </authorList>
    </citation>
    <scope>NUCLEOTIDE SEQUENCE [LARGE SCALE GENOMIC DNA]</scope>
    <source>
        <strain evidence="9 10">CBP 2801</strain>
    </source>
</reference>
<dbReference type="Pfam" id="PF00528">
    <property type="entry name" value="BPD_transp_1"/>
    <property type="match status" value="1"/>
</dbReference>
<sequence>MSAHFDIAYVFDYFVKLLPYLRITAVIVACSLAIGLGVGLLVALPRMYRVPVLQRFSQVYVSFFRGTPILIQLFLFYYGLPEVLKSVHLDVSKVPSLYFVVFVYSLHTGAFLSEAIRGAVGAVDRGQVEAAYAVGMKGYQAFARIVLPQALGIAIPVFANLIIAVLKDTSLAFSLGTMELTGKAQTLPTISQHFFEAYLSLALIYFLICFALEKLLAALERRMLRHEARPAAETRAARGRKWLNRRFPAGLDLPKEGARS</sequence>
<dbReference type="RefSeq" id="WP_185129339.1">
    <property type="nucleotide sequence ID" value="NZ_JACJVO010000013.1"/>
</dbReference>
<proteinExistence type="inferred from homology"/>
<feature type="transmembrane region" description="Helical" evidence="7">
    <location>
        <begin position="20"/>
        <end position="44"/>
    </location>
</feature>
<dbReference type="EMBL" id="JACJVO010000013">
    <property type="protein sequence ID" value="MBB6731668.1"/>
    <property type="molecule type" value="Genomic_DNA"/>
</dbReference>
<keyword evidence="10" id="KW-1185">Reference proteome</keyword>
<evidence type="ECO:0000256" key="6">
    <source>
        <dbReference type="ARBA" id="ARBA00023136"/>
    </source>
</evidence>
<feature type="transmembrane region" description="Helical" evidence="7">
    <location>
        <begin position="97"/>
        <end position="120"/>
    </location>
</feature>
<keyword evidence="6 7" id="KW-0472">Membrane</keyword>
<comment type="similarity">
    <text evidence="7">Belongs to the binding-protein-dependent transport system permease family.</text>
</comment>
<evidence type="ECO:0000259" key="8">
    <source>
        <dbReference type="PROSITE" id="PS50928"/>
    </source>
</evidence>
<evidence type="ECO:0000256" key="5">
    <source>
        <dbReference type="ARBA" id="ARBA00022989"/>
    </source>
</evidence>
<dbReference type="CDD" id="cd06261">
    <property type="entry name" value="TM_PBP2"/>
    <property type="match status" value="1"/>
</dbReference>
<evidence type="ECO:0000256" key="1">
    <source>
        <dbReference type="ARBA" id="ARBA00004651"/>
    </source>
</evidence>
<feature type="transmembrane region" description="Helical" evidence="7">
    <location>
        <begin position="141"/>
        <end position="166"/>
    </location>
</feature>
<organism evidence="9 10">
    <name type="scientific">Cohnella zeiphila</name>
    <dbReference type="NCBI Taxonomy" id="2761120"/>
    <lineage>
        <taxon>Bacteria</taxon>
        <taxon>Bacillati</taxon>
        <taxon>Bacillota</taxon>
        <taxon>Bacilli</taxon>
        <taxon>Bacillales</taxon>
        <taxon>Paenibacillaceae</taxon>
        <taxon>Cohnella</taxon>
    </lineage>
</organism>
<comment type="caution">
    <text evidence="9">The sequence shown here is derived from an EMBL/GenBank/DDBJ whole genome shotgun (WGS) entry which is preliminary data.</text>
</comment>
<dbReference type="SUPFAM" id="SSF161098">
    <property type="entry name" value="MetI-like"/>
    <property type="match status" value="1"/>
</dbReference>
<protein>
    <submittedName>
        <fullName evidence="9">Amino acid ABC transporter permease</fullName>
    </submittedName>
</protein>
<dbReference type="PANTHER" id="PTHR30614">
    <property type="entry name" value="MEMBRANE COMPONENT OF AMINO ACID ABC TRANSPORTER"/>
    <property type="match status" value="1"/>
</dbReference>
<evidence type="ECO:0000313" key="9">
    <source>
        <dbReference type="EMBL" id="MBB6731668.1"/>
    </source>
</evidence>
<dbReference type="InterPro" id="IPR043429">
    <property type="entry name" value="ArtM/GltK/GlnP/TcyL/YhdX-like"/>
</dbReference>
<evidence type="ECO:0000256" key="4">
    <source>
        <dbReference type="ARBA" id="ARBA00022692"/>
    </source>
</evidence>
<dbReference type="Gene3D" id="1.10.3720.10">
    <property type="entry name" value="MetI-like"/>
    <property type="match status" value="1"/>
</dbReference>
<keyword evidence="5 7" id="KW-1133">Transmembrane helix</keyword>
<gene>
    <name evidence="9" type="ORF">H7C18_12170</name>
</gene>
<evidence type="ECO:0000256" key="7">
    <source>
        <dbReference type="RuleBase" id="RU363032"/>
    </source>
</evidence>